<evidence type="ECO:0000256" key="8">
    <source>
        <dbReference type="ARBA" id="ARBA00022603"/>
    </source>
</evidence>
<evidence type="ECO:0000256" key="3">
    <source>
        <dbReference type="ARBA" id="ARBA00007630"/>
    </source>
</evidence>
<keyword evidence="11 15" id="KW-0819">tRNA processing</keyword>
<dbReference type="PANTHER" id="PTHR46417">
    <property type="entry name" value="TRNA (GUANINE-N(1)-)-METHYLTRANSFERASE"/>
    <property type="match status" value="1"/>
</dbReference>
<dbReference type="HOGENOM" id="CLU_047363_0_1_9"/>
<evidence type="ECO:0000256" key="12">
    <source>
        <dbReference type="ARBA" id="ARBA00029736"/>
    </source>
</evidence>
<comment type="subcellular location">
    <subcellularLocation>
        <location evidence="2 15 16">Cytoplasm</location>
    </subcellularLocation>
</comment>
<evidence type="ECO:0000256" key="5">
    <source>
        <dbReference type="ARBA" id="ARBA00012807"/>
    </source>
</evidence>
<evidence type="ECO:0000313" key="19">
    <source>
        <dbReference type="EMBL" id="AJY76543.1"/>
    </source>
</evidence>
<evidence type="ECO:0000256" key="9">
    <source>
        <dbReference type="ARBA" id="ARBA00022679"/>
    </source>
</evidence>
<dbReference type="PATRIC" id="fig|1126833.4.peg.4553"/>
<comment type="subunit">
    <text evidence="4 15 16">Homodimer.</text>
</comment>
<feature type="binding site" evidence="15">
    <location>
        <position position="168"/>
    </location>
    <ligand>
        <name>S-adenosyl-L-methionine</name>
        <dbReference type="ChEBI" id="CHEBI:59789"/>
    </ligand>
</feature>
<dbReference type="PANTHER" id="PTHR46417:SF1">
    <property type="entry name" value="TRNA (GUANINE-N(1)-)-METHYLTRANSFERASE"/>
    <property type="match status" value="1"/>
</dbReference>
<evidence type="ECO:0000256" key="15">
    <source>
        <dbReference type="HAMAP-Rule" id="MF_00605"/>
    </source>
</evidence>
<feature type="region of interest" description="Disordered" evidence="17">
    <location>
        <begin position="79"/>
        <end position="120"/>
    </location>
</feature>
<evidence type="ECO:0000256" key="14">
    <source>
        <dbReference type="ARBA" id="ARBA00047783"/>
    </source>
</evidence>
<dbReference type="Pfam" id="PF01746">
    <property type="entry name" value="tRNA_m1G_MT"/>
    <property type="match status" value="2"/>
</dbReference>
<dbReference type="NCBIfam" id="TIGR00088">
    <property type="entry name" value="trmD"/>
    <property type="match status" value="1"/>
</dbReference>
<keyword evidence="7 15" id="KW-0963">Cytoplasm</keyword>
<dbReference type="RefSeq" id="WP_045671968.1">
    <property type="nucleotide sequence ID" value="NZ_CP011058.1"/>
</dbReference>
<keyword evidence="8 15" id="KW-0489">Methyltransferase</keyword>
<dbReference type="GO" id="GO:0005829">
    <property type="term" value="C:cytosol"/>
    <property type="evidence" value="ECO:0007669"/>
    <property type="project" value="TreeGrafter"/>
</dbReference>
<reference evidence="19 20" key="1">
    <citation type="journal article" date="2015" name="J. Biotechnol.">
        <title>Complete genome sequence of Paenibacillus beijingensis 7188(T) (=DSM 24997(T)), a novel rhizobacterium from jujube garden soil.</title>
        <authorList>
            <person name="Kwak Y."/>
            <person name="Shin J.H."/>
        </authorList>
    </citation>
    <scope>NUCLEOTIDE SEQUENCE [LARGE SCALE GENOMIC DNA]</scope>
    <source>
        <strain evidence="19 20">DSM 24997</strain>
    </source>
</reference>
<evidence type="ECO:0000256" key="4">
    <source>
        <dbReference type="ARBA" id="ARBA00011738"/>
    </source>
</evidence>
<dbReference type="InterPro" id="IPR029028">
    <property type="entry name" value="Alpha/beta_knot_MTases"/>
</dbReference>
<dbReference type="HAMAP" id="MF_00605">
    <property type="entry name" value="TrmD"/>
    <property type="match status" value="1"/>
</dbReference>
<dbReference type="Gene3D" id="3.40.1280.10">
    <property type="match status" value="2"/>
</dbReference>
<evidence type="ECO:0000256" key="16">
    <source>
        <dbReference type="RuleBase" id="RU003464"/>
    </source>
</evidence>
<dbReference type="Gene3D" id="1.10.1270.20">
    <property type="entry name" value="tRNA(m1g37)methyltransferase, domain 2"/>
    <property type="match status" value="1"/>
</dbReference>
<dbReference type="EC" id="2.1.1.228" evidence="5 15"/>
<dbReference type="EMBL" id="CP011058">
    <property type="protein sequence ID" value="AJY76543.1"/>
    <property type="molecule type" value="Genomic_DNA"/>
</dbReference>
<feature type="compositionally biased region" description="Gly residues" evidence="17">
    <location>
        <begin position="101"/>
        <end position="118"/>
    </location>
</feature>
<keyword evidence="10 15" id="KW-0949">S-adenosyl-L-methionine</keyword>
<reference evidence="20" key="2">
    <citation type="submission" date="2015-03" db="EMBL/GenBank/DDBJ databases">
        <title>Genome sequence of Paenibacillus beijingensis strain DSM 24997T.</title>
        <authorList>
            <person name="Kwak Y."/>
            <person name="Shin J.-H."/>
        </authorList>
    </citation>
    <scope>NUCLEOTIDE SEQUENCE [LARGE SCALE GENOMIC DNA]</scope>
    <source>
        <strain evidence="20">DSM 24997</strain>
    </source>
</reference>
<dbReference type="STRING" id="1126833.VN24_20705"/>
<dbReference type="InterPro" id="IPR029026">
    <property type="entry name" value="tRNA_m1G_MTases_N"/>
</dbReference>
<evidence type="ECO:0000256" key="1">
    <source>
        <dbReference type="ARBA" id="ARBA00002634"/>
    </source>
</evidence>
<dbReference type="InterPro" id="IPR002649">
    <property type="entry name" value="tRNA_m1G_MeTrfase_TrmD"/>
</dbReference>
<comment type="catalytic activity">
    <reaction evidence="14 15 16">
        <text>guanosine(37) in tRNA + S-adenosyl-L-methionine = N(1)-methylguanosine(37) in tRNA + S-adenosyl-L-homocysteine + H(+)</text>
        <dbReference type="Rhea" id="RHEA:36899"/>
        <dbReference type="Rhea" id="RHEA-COMP:10145"/>
        <dbReference type="Rhea" id="RHEA-COMP:10147"/>
        <dbReference type="ChEBI" id="CHEBI:15378"/>
        <dbReference type="ChEBI" id="CHEBI:57856"/>
        <dbReference type="ChEBI" id="CHEBI:59789"/>
        <dbReference type="ChEBI" id="CHEBI:73542"/>
        <dbReference type="ChEBI" id="CHEBI:74269"/>
        <dbReference type="EC" id="2.1.1.228"/>
    </reaction>
</comment>
<gene>
    <name evidence="15" type="primary">trmD</name>
    <name evidence="19" type="ORF">VN24_20705</name>
</gene>
<feature type="binding site" evidence="15">
    <location>
        <begin position="188"/>
        <end position="193"/>
    </location>
    <ligand>
        <name>S-adenosyl-L-methionine</name>
        <dbReference type="ChEBI" id="CHEBI:59789"/>
    </ligand>
</feature>
<dbReference type="InterPro" id="IPR016009">
    <property type="entry name" value="tRNA_MeTrfase_TRMD/TRM10"/>
</dbReference>
<feature type="domain" description="tRNA methyltransferase TRMD/TRM10-type" evidence="18">
    <location>
        <begin position="1"/>
        <end position="75"/>
    </location>
</feature>
<proteinExistence type="inferred from homology"/>
<evidence type="ECO:0000259" key="18">
    <source>
        <dbReference type="Pfam" id="PF01746"/>
    </source>
</evidence>
<dbReference type="GO" id="GO:0052906">
    <property type="term" value="F:tRNA (guanine(37)-N1)-methyltransferase activity"/>
    <property type="evidence" value="ECO:0007669"/>
    <property type="project" value="UniProtKB-UniRule"/>
</dbReference>
<organism evidence="19 20">
    <name type="scientific">Paenibacillus beijingensis</name>
    <dbReference type="NCBI Taxonomy" id="1126833"/>
    <lineage>
        <taxon>Bacteria</taxon>
        <taxon>Bacillati</taxon>
        <taxon>Bacillota</taxon>
        <taxon>Bacilli</taxon>
        <taxon>Bacillales</taxon>
        <taxon>Paenibacillaceae</taxon>
        <taxon>Paenibacillus</taxon>
    </lineage>
</organism>
<dbReference type="OrthoDB" id="9807416at2"/>
<evidence type="ECO:0000256" key="17">
    <source>
        <dbReference type="SAM" id="MobiDB-lite"/>
    </source>
</evidence>
<dbReference type="Proteomes" id="UP000032633">
    <property type="component" value="Chromosome"/>
</dbReference>
<evidence type="ECO:0000256" key="10">
    <source>
        <dbReference type="ARBA" id="ARBA00022691"/>
    </source>
</evidence>
<dbReference type="AlphaFoldDB" id="A0A0D5NNP4"/>
<protein>
    <recommendedName>
        <fullName evidence="6 15">tRNA (guanine-N(1)-)-methyltransferase</fullName>
        <ecNumber evidence="5 15">2.1.1.228</ecNumber>
    </recommendedName>
    <alternativeName>
        <fullName evidence="12 15">M1G-methyltransferase</fullName>
    </alternativeName>
    <alternativeName>
        <fullName evidence="13 15">tRNA [GM37] methyltransferase</fullName>
    </alternativeName>
</protein>
<evidence type="ECO:0000256" key="6">
    <source>
        <dbReference type="ARBA" id="ARBA00014679"/>
    </source>
</evidence>
<keyword evidence="20" id="KW-1185">Reference proteome</keyword>
<accession>A0A0D5NNP4</accession>
<dbReference type="GO" id="GO:0002939">
    <property type="term" value="P:tRNA N1-guanine methylation"/>
    <property type="evidence" value="ECO:0007669"/>
    <property type="project" value="TreeGrafter"/>
</dbReference>
<name>A0A0D5NNP4_9BACL</name>
<evidence type="ECO:0000256" key="11">
    <source>
        <dbReference type="ARBA" id="ARBA00022694"/>
    </source>
</evidence>
<evidence type="ECO:0000313" key="20">
    <source>
        <dbReference type="Proteomes" id="UP000032633"/>
    </source>
</evidence>
<dbReference type="CDD" id="cd18080">
    <property type="entry name" value="TrmD-like"/>
    <property type="match status" value="1"/>
</dbReference>
<evidence type="ECO:0000256" key="7">
    <source>
        <dbReference type="ARBA" id="ARBA00022490"/>
    </source>
</evidence>
<dbReference type="NCBIfam" id="NF000648">
    <property type="entry name" value="PRK00026.1"/>
    <property type="match status" value="1"/>
</dbReference>
<comment type="function">
    <text evidence="1 15 16">Specifically methylates guanosine-37 in various tRNAs.</text>
</comment>
<dbReference type="KEGG" id="pbj:VN24_20705"/>
<sequence>MRIDVLTLFPEMFAGVFGASILGKAREKGIVELTAVNFREYANNKHNTVDDYPYGGGGGMVLKPEPVFSAVEDLLGPGGEKTGAGALQGPEQLGIDPQGGDLEGGNGEGSGSEGGNALGGATAVPTEIARPQTAKPPRVILMCPQGEPFTQRKAEELAAEDRLIFICGHYEGYDERIREHLVTDELSIGDYVLTGGELPAMVIIDSVVRLLPGVLGNESSAAADSFSNGLLEYPHYTRPAVFRGWEVPEVLISGHHVRIDSWRREQSLLRTLSRRPELLETAEMTEKEREWIAQRRQETNSCNKES</sequence>
<evidence type="ECO:0000256" key="2">
    <source>
        <dbReference type="ARBA" id="ARBA00004496"/>
    </source>
</evidence>
<dbReference type="InterPro" id="IPR023148">
    <property type="entry name" value="tRNA_m1G_MeTrfase_C_sf"/>
</dbReference>
<dbReference type="FunFam" id="1.10.1270.20:FF:000001">
    <property type="entry name" value="tRNA (guanine-N(1)-)-methyltransferase"/>
    <property type="match status" value="1"/>
</dbReference>
<evidence type="ECO:0000256" key="13">
    <source>
        <dbReference type="ARBA" id="ARBA00033392"/>
    </source>
</evidence>
<comment type="similarity">
    <text evidence="3 15 16">Belongs to the RNA methyltransferase TrmD family.</text>
</comment>
<keyword evidence="9 15" id="KW-0808">Transferase</keyword>
<feature type="domain" description="tRNA methyltransferase TRMD/TRM10-type" evidence="18">
    <location>
        <begin position="135"/>
        <end position="280"/>
    </location>
</feature>
<dbReference type="SUPFAM" id="SSF75217">
    <property type="entry name" value="alpha/beta knot"/>
    <property type="match status" value="2"/>
</dbReference>